<evidence type="ECO:0000313" key="3">
    <source>
        <dbReference type="Proteomes" id="UP000622552"/>
    </source>
</evidence>
<keyword evidence="3" id="KW-1185">Reference proteome</keyword>
<evidence type="ECO:0008006" key="4">
    <source>
        <dbReference type="Google" id="ProtNLM"/>
    </source>
</evidence>
<keyword evidence="1" id="KW-1133">Transmembrane helix</keyword>
<dbReference type="Proteomes" id="UP000622552">
    <property type="component" value="Unassembled WGS sequence"/>
</dbReference>
<organism evidence="2 3">
    <name type="scientific">Longispora fulva</name>
    <dbReference type="NCBI Taxonomy" id="619741"/>
    <lineage>
        <taxon>Bacteria</taxon>
        <taxon>Bacillati</taxon>
        <taxon>Actinomycetota</taxon>
        <taxon>Actinomycetes</taxon>
        <taxon>Micromonosporales</taxon>
        <taxon>Micromonosporaceae</taxon>
        <taxon>Longispora</taxon>
    </lineage>
</organism>
<feature type="transmembrane region" description="Helical" evidence="1">
    <location>
        <begin position="107"/>
        <end position="127"/>
    </location>
</feature>
<sequence>MTTWTADPHPGENRLAASAAVAVMIAAQVALSEELTFQPWWLLPGVECVLLVALFAANPTRFTRESKMIRTASLGLIGVASLITAWAAGRLVWMIATGHAPADPPVLLLNGAGVWVTNVVVFALWFWELDRGGPAARSKARCPDPDFLFPQMATPNVARKGWHPQFLDYLYVSFTNAAAFSPTDTMPLSRWAKFLMMGQSAVSLITAALVVARAVNILR</sequence>
<keyword evidence="1" id="KW-0812">Transmembrane</keyword>
<evidence type="ECO:0000256" key="1">
    <source>
        <dbReference type="SAM" id="Phobius"/>
    </source>
</evidence>
<name>A0A8J7KZ96_9ACTN</name>
<feature type="transmembrane region" description="Helical" evidence="1">
    <location>
        <begin position="72"/>
        <end position="95"/>
    </location>
</feature>
<feature type="transmembrane region" description="Helical" evidence="1">
    <location>
        <begin position="42"/>
        <end position="60"/>
    </location>
</feature>
<evidence type="ECO:0000313" key="2">
    <source>
        <dbReference type="EMBL" id="MBG6140537.1"/>
    </source>
</evidence>
<reference evidence="2" key="1">
    <citation type="submission" date="2020-11" db="EMBL/GenBank/DDBJ databases">
        <title>Sequencing the genomes of 1000 actinobacteria strains.</title>
        <authorList>
            <person name="Klenk H.-P."/>
        </authorList>
    </citation>
    <scope>NUCLEOTIDE SEQUENCE</scope>
    <source>
        <strain evidence="2">DSM 45356</strain>
    </source>
</reference>
<comment type="caution">
    <text evidence="2">The sequence shown here is derived from an EMBL/GenBank/DDBJ whole genome shotgun (WGS) entry which is preliminary data.</text>
</comment>
<gene>
    <name evidence="2" type="ORF">IW245_006731</name>
</gene>
<dbReference type="AlphaFoldDB" id="A0A8J7KZ96"/>
<dbReference type="EMBL" id="JADOUF010000001">
    <property type="protein sequence ID" value="MBG6140537.1"/>
    <property type="molecule type" value="Genomic_DNA"/>
</dbReference>
<dbReference type="RefSeq" id="WP_231399018.1">
    <property type="nucleotide sequence ID" value="NZ_BONS01000005.1"/>
</dbReference>
<protein>
    <recommendedName>
        <fullName evidence="4">DUF1345 domain-containing protein</fullName>
    </recommendedName>
</protein>
<keyword evidence="1" id="KW-0472">Membrane</keyword>
<feature type="transmembrane region" description="Helical" evidence="1">
    <location>
        <begin position="194"/>
        <end position="215"/>
    </location>
</feature>
<proteinExistence type="predicted"/>
<accession>A0A8J7KZ96</accession>